<dbReference type="EMBL" id="KK719049">
    <property type="protein sequence ID" value="KFO61020.1"/>
    <property type="molecule type" value="Genomic_DNA"/>
</dbReference>
<dbReference type="AlphaFoldDB" id="A0A091FHZ2"/>
<dbReference type="Gene3D" id="1.10.287.210">
    <property type="match status" value="1"/>
</dbReference>
<reference evidence="1 2" key="1">
    <citation type="submission" date="2014-04" db="EMBL/GenBank/DDBJ databases">
        <title>Genome evolution of avian class.</title>
        <authorList>
            <person name="Zhang G."/>
            <person name="Li C."/>
        </authorList>
    </citation>
    <scope>NUCLEOTIDE SEQUENCE [LARGE SCALE GENOMIC DNA]</scope>
    <source>
        <strain evidence="1">BGI_N302</strain>
    </source>
</reference>
<accession>A0A091FHZ2</accession>
<protein>
    <submittedName>
        <fullName evidence="1">Uncharacterized protein</fullName>
    </submittedName>
</protein>
<keyword evidence="2" id="KW-1185">Reference proteome</keyword>
<evidence type="ECO:0000313" key="2">
    <source>
        <dbReference type="Proteomes" id="UP000052976"/>
    </source>
</evidence>
<feature type="non-terminal residue" evidence="1">
    <location>
        <position position="48"/>
    </location>
</feature>
<gene>
    <name evidence="1" type="ORF">N302_03675</name>
</gene>
<name>A0A091FHZ2_CORBR</name>
<evidence type="ECO:0000313" key="1">
    <source>
        <dbReference type="EMBL" id="KFO61020.1"/>
    </source>
</evidence>
<dbReference type="Proteomes" id="UP000052976">
    <property type="component" value="Unassembled WGS sequence"/>
</dbReference>
<sequence length="48" mass="5261">AAIDFLLLADGHGCEEFEGLCCMDLSTEGNSIQAKIHEIQQQVQNLQV</sequence>
<organism evidence="1 2">
    <name type="scientific">Corvus brachyrhynchos</name>
    <name type="common">American crow</name>
    <dbReference type="NCBI Taxonomy" id="85066"/>
    <lineage>
        <taxon>Eukaryota</taxon>
        <taxon>Metazoa</taxon>
        <taxon>Chordata</taxon>
        <taxon>Craniata</taxon>
        <taxon>Vertebrata</taxon>
        <taxon>Euteleostomi</taxon>
        <taxon>Archelosauria</taxon>
        <taxon>Archosauria</taxon>
        <taxon>Dinosauria</taxon>
        <taxon>Saurischia</taxon>
        <taxon>Theropoda</taxon>
        <taxon>Coelurosauria</taxon>
        <taxon>Aves</taxon>
        <taxon>Neognathae</taxon>
        <taxon>Neoaves</taxon>
        <taxon>Telluraves</taxon>
        <taxon>Australaves</taxon>
        <taxon>Passeriformes</taxon>
        <taxon>Corvoidea</taxon>
        <taxon>Corvidae</taxon>
        <taxon>Corvus</taxon>
    </lineage>
</organism>
<proteinExistence type="predicted"/>
<feature type="non-terminal residue" evidence="1">
    <location>
        <position position="1"/>
    </location>
</feature>
<dbReference type="SUPFAM" id="SSF58069">
    <property type="entry name" value="Virus ectodomain"/>
    <property type="match status" value="1"/>
</dbReference>